<evidence type="ECO:0000313" key="1">
    <source>
        <dbReference type="EMBL" id="KJH47144.1"/>
    </source>
</evidence>
<sequence length="82" mass="10173">MNGNVPNGLIPRRSSVVTVAMVRLLYDTYNEYAEWLRRFRDYLYVERDDVDYYLLYDEYLQIIDYYRNRIRDIHEIILLQLN</sequence>
<accession>A0A0D8XTP3</accession>
<reference evidence="2" key="2">
    <citation type="journal article" date="2016" name="Sci. Rep.">
        <title>Dictyocaulus viviparus genome, variome and transcriptome elucidate lungworm biology and support future intervention.</title>
        <authorList>
            <person name="McNulty S.N."/>
            <person name="Strube C."/>
            <person name="Rosa B.A."/>
            <person name="Martin J.C."/>
            <person name="Tyagi R."/>
            <person name="Choi Y.J."/>
            <person name="Wang Q."/>
            <person name="Hallsworth Pepin K."/>
            <person name="Zhang X."/>
            <person name="Ozersky P."/>
            <person name="Wilson R.K."/>
            <person name="Sternberg P.W."/>
            <person name="Gasser R.B."/>
            <person name="Mitreva M."/>
        </authorList>
    </citation>
    <scope>NUCLEOTIDE SEQUENCE [LARGE SCALE GENOMIC DNA]</scope>
    <source>
        <strain evidence="2">HannoverDv2000</strain>
    </source>
</reference>
<reference evidence="1 2" key="1">
    <citation type="submission" date="2013-11" db="EMBL/GenBank/DDBJ databases">
        <title>Draft genome of the bovine lungworm Dictyocaulus viviparus.</title>
        <authorList>
            <person name="Mitreva M."/>
        </authorList>
    </citation>
    <scope>NUCLEOTIDE SEQUENCE [LARGE SCALE GENOMIC DNA]</scope>
    <source>
        <strain evidence="1 2">HannoverDv2000</strain>
    </source>
</reference>
<dbReference type="AlphaFoldDB" id="A0A0D8XTP3"/>
<proteinExistence type="predicted"/>
<organism evidence="1 2">
    <name type="scientific">Dictyocaulus viviparus</name>
    <name type="common">Bovine lungworm</name>
    <dbReference type="NCBI Taxonomy" id="29172"/>
    <lineage>
        <taxon>Eukaryota</taxon>
        <taxon>Metazoa</taxon>
        <taxon>Ecdysozoa</taxon>
        <taxon>Nematoda</taxon>
        <taxon>Chromadorea</taxon>
        <taxon>Rhabditida</taxon>
        <taxon>Rhabditina</taxon>
        <taxon>Rhabditomorpha</taxon>
        <taxon>Strongyloidea</taxon>
        <taxon>Metastrongylidae</taxon>
        <taxon>Dictyocaulus</taxon>
    </lineage>
</organism>
<name>A0A0D8XTP3_DICVI</name>
<protein>
    <submittedName>
        <fullName evidence="1">Uncharacterized protein</fullName>
    </submittedName>
</protein>
<dbReference type="Proteomes" id="UP000053766">
    <property type="component" value="Unassembled WGS sequence"/>
</dbReference>
<evidence type="ECO:0000313" key="2">
    <source>
        <dbReference type="Proteomes" id="UP000053766"/>
    </source>
</evidence>
<gene>
    <name evidence="1" type="ORF">DICVIV_06795</name>
</gene>
<dbReference type="EMBL" id="KN716319">
    <property type="protein sequence ID" value="KJH47144.1"/>
    <property type="molecule type" value="Genomic_DNA"/>
</dbReference>
<keyword evidence="2" id="KW-1185">Reference proteome</keyword>